<organism evidence="3 4">
    <name type="scientific">Actinomyces bowdenii</name>
    <dbReference type="NCBI Taxonomy" id="131109"/>
    <lineage>
        <taxon>Bacteria</taxon>
        <taxon>Bacillati</taxon>
        <taxon>Actinomycetota</taxon>
        <taxon>Actinomycetes</taxon>
        <taxon>Actinomycetales</taxon>
        <taxon>Actinomycetaceae</taxon>
        <taxon>Actinomyces</taxon>
    </lineage>
</organism>
<protein>
    <submittedName>
        <fullName evidence="3">FHA domain-containing protein</fullName>
    </submittedName>
</protein>
<feature type="non-terminal residue" evidence="3">
    <location>
        <position position="114"/>
    </location>
</feature>
<keyword evidence="1" id="KW-0597">Phosphoprotein</keyword>
<dbReference type="Proteomes" id="UP000572528">
    <property type="component" value="Unassembled WGS sequence"/>
</dbReference>
<accession>A0A853EP15</accession>
<dbReference type="SMART" id="SM00240">
    <property type="entry name" value="FHA"/>
    <property type="match status" value="1"/>
</dbReference>
<dbReference type="PROSITE" id="PS50006">
    <property type="entry name" value="FHA_DOMAIN"/>
    <property type="match status" value="1"/>
</dbReference>
<dbReference type="SUPFAM" id="SSF49879">
    <property type="entry name" value="SMAD/FHA domain"/>
    <property type="match status" value="1"/>
</dbReference>
<dbReference type="InterPro" id="IPR000253">
    <property type="entry name" value="FHA_dom"/>
</dbReference>
<feature type="domain" description="FHA" evidence="2">
    <location>
        <begin position="41"/>
        <end position="89"/>
    </location>
</feature>
<dbReference type="AlphaFoldDB" id="A0A853EP15"/>
<dbReference type="Gene3D" id="2.60.200.20">
    <property type="match status" value="1"/>
</dbReference>
<evidence type="ECO:0000259" key="2">
    <source>
        <dbReference type="PROSITE" id="PS50006"/>
    </source>
</evidence>
<gene>
    <name evidence="3" type="ORF">HZZ05_11970</name>
</gene>
<dbReference type="Pfam" id="PF00498">
    <property type="entry name" value="FHA"/>
    <property type="match status" value="1"/>
</dbReference>
<proteinExistence type="predicted"/>
<name>A0A853EP15_9ACTO</name>
<evidence type="ECO:0000313" key="4">
    <source>
        <dbReference type="Proteomes" id="UP000572528"/>
    </source>
</evidence>
<evidence type="ECO:0000256" key="1">
    <source>
        <dbReference type="ARBA" id="ARBA00022553"/>
    </source>
</evidence>
<reference evidence="3 4" key="1">
    <citation type="submission" date="2020-07" db="EMBL/GenBank/DDBJ databases">
        <title>MOT database genomes.</title>
        <authorList>
            <person name="Joseph S."/>
            <person name="Aduse-Opoku J."/>
            <person name="Hashim A."/>
            <person name="Wade W."/>
            <person name="Curtis M."/>
        </authorList>
    </citation>
    <scope>NUCLEOTIDE SEQUENCE [LARGE SCALE GENOMIC DNA]</scope>
    <source>
        <strain evidence="3 4">WMus004</strain>
    </source>
</reference>
<dbReference type="InterPro" id="IPR008984">
    <property type="entry name" value="SMAD_FHA_dom_sf"/>
</dbReference>
<dbReference type="CDD" id="cd00060">
    <property type="entry name" value="FHA"/>
    <property type="match status" value="1"/>
</dbReference>
<sequence>MVTTGPRPHPGRTAAVVPTALVVRQLSAQASCEPQTFTGPLTVGRSPDCAVQIIHPLVSRTHLLLTPTPAGWQVTCQGRNGMLVDGVVTREALINQGTRIQLGDASGPALGLTP</sequence>
<dbReference type="EMBL" id="JACBXV010000233">
    <property type="protein sequence ID" value="NYS70210.1"/>
    <property type="molecule type" value="Genomic_DNA"/>
</dbReference>
<comment type="caution">
    <text evidence="3">The sequence shown here is derived from an EMBL/GenBank/DDBJ whole genome shotgun (WGS) entry which is preliminary data.</text>
</comment>
<evidence type="ECO:0000313" key="3">
    <source>
        <dbReference type="EMBL" id="NYS70210.1"/>
    </source>
</evidence>